<comment type="caution">
    <text evidence="2">The sequence shown here is derived from an EMBL/GenBank/DDBJ whole genome shotgun (WGS) entry which is preliminary data.</text>
</comment>
<proteinExistence type="predicted"/>
<evidence type="ECO:0000313" key="2">
    <source>
        <dbReference type="EMBL" id="CAK4032985.1"/>
    </source>
</evidence>
<sequence length="193" mass="22367">MRANTHKRKRTTANSTNPDELEFDPDQEYNCEIINETTKSFTLRWTDRDARGKLIWPKTTTSPKDLVNEAALKDWEARKRQRQDIEDQRARDRRQREETEEHRRNTMLAVFKDTEEQIQSAKRREAAARRAKRGSRETAQAQQARRDSESEEPQAEQAENIAHSAADDTGIEEDPADDTMSSDEGIVVATPRK</sequence>
<dbReference type="Proteomes" id="UP001296104">
    <property type="component" value="Unassembled WGS sequence"/>
</dbReference>
<reference evidence="2" key="1">
    <citation type="submission" date="2023-11" db="EMBL/GenBank/DDBJ databases">
        <authorList>
            <person name="Alioto T."/>
            <person name="Alioto T."/>
            <person name="Gomez Garrido J."/>
        </authorList>
    </citation>
    <scope>NUCLEOTIDE SEQUENCE</scope>
</reference>
<gene>
    <name evidence="2" type="ORF">LECACI_7A008143</name>
</gene>
<feature type="region of interest" description="Disordered" evidence="1">
    <location>
        <begin position="52"/>
        <end position="193"/>
    </location>
</feature>
<feature type="compositionally biased region" description="Basic residues" evidence="1">
    <location>
        <begin position="1"/>
        <end position="11"/>
    </location>
</feature>
<evidence type="ECO:0000256" key="1">
    <source>
        <dbReference type="SAM" id="MobiDB-lite"/>
    </source>
</evidence>
<feature type="compositionally biased region" description="Basic and acidic residues" evidence="1">
    <location>
        <begin position="71"/>
        <end position="104"/>
    </location>
</feature>
<organism evidence="2 3">
    <name type="scientific">Lecanosticta acicola</name>
    <dbReference type="NCBI Taxonomy" id="111012"/>
    <lineage>
        <taxon>Eukaryota</taxon>
        <taxon>Fungi</taxon>
        <taxon>Dikarya</taxon>
        <taxon>Ascomycota</taxon>
        <taxon>Pezizomycotina</taxon>
        <taxon>Dothideomycetes</taxon>
        <taxon>Dothideomycetidae</taxon>
        <taxon>Mycosphaerellales</taxon>
        <taxon>Mycosphaerellaceae</taxon>
        <taxon>Lecanosticta</taxon>
    </lineage>
</organism>
<dbReference type="EMBL" id="CAVMBE010000075">
    <property type="protein sequence ID" value="CAK4032985.1"/>
    <property type="molecule type" value="Genomic_DNA"/>
</dbReference>
<dbReference type="AlphaFoldDB" id="A0AAI8Z5C4"/>
<feature type="region of interest" description="Disordered" evidence="1">
    <location>
        <begin position="1"/>
        <end position="25"/>
    </location>
</feature>
<keyword evidence="3" id="KW-1185">Reference proteome</keyword>
<accession>A0AAI8Z5C4</accession>
<name>A0AAI8Z5C4_9PEZI</name>
<feature type="compositionally biased region" description="Acidic residues" evidence="1">
    <location>
        <begin position="169"/>
        <end position="181"/>
    </location>
</feature>
<protein>
    <submittedName>
        <fullName evidence="2">Uncharacterized protein</fullName>
    </submittedName>
</protein>
<evidence type="ECO:0000313" key="3">
    <source>
        <dbReference type="Proteomes" id="UP001296104"/>
    </source>
</evidence>